<evidence type="ECO:0000313" key="1">
    <source>
        <dbReference type="EMBL" id="KAG0421202.1"/>
    </source>
</evidence>
<accession>A0AC60PJV9</accession>
<gene>
    <name evidence="1" type="ORF">HPB47_002901</name>
</gene>
<dbReference type="Proteomes" id="UP000805193">
    <property type="component" value="Unassembled WGS sequence"/>
</dbReference>
<organism evidence="1 2">
    <name type="scientific">Ixodes persulcatus</name>
    <name type="common">Taiga tick</name>
    <dbReference type="NCBI Taxonomy" id="34615"/>
    <lineage>
        <taxon>Eukaryota</taxon>
        <taxon>Metazoa</taxon>
        <taxon>Ecdysozoa</taxon>
        <taxon>Arthropoda</taxon>
        <taxon>Chelicerata</taxon>
        <taxon>Arachnida</taxon>
        <taxon>Acari</taxon>
        <taxon>Parasitiformes</taxon>
        <taxon>Ixodida</taxon>
        <taxon>Ixodoidea</taxon>
        <taxon>Ixodidae</taxon>
        <taxon>Ixodinae</taxon>
        <taxon>Ixodes</taxon>
    </lineage>
</organism>
<reference evidence="1 2" key="1">
    <citation type="journal article" date="2020" name="Cell">
        <title>Large-Scale Comparative Analyses of Tick Genomes Elucidate Their Genetic Diversity and Vector Capacities.</title>
        <authorList>
            <consortium name="Tick Genome and Microbiome Consortium (TIGMIC)"/>
            <person name="Jia N."/>
            <person name="Wang J."/>
            <person name="Shi W."/>
            <person name="Du L."/>
            <person name="Sun Y."/>
            <person name="Zhan W."/>
            <person name="Jiang J.F."/>
            <person name="Wang Q."/>
            <person name="Zhang B."/>
            <person name="Ji P."/>
            <person name="Bell-Sakyi L."/>
            <person name="Cui X.M."/>
            <person name="Yuan T.T."/>
            <person name="Jiang B.G."/>
            <person name="Yang W.F."/>
            <person name="Lam T.T."/>
            <person name="Chang Q.C."/>
            <person name="Ding S.J."/>
            <person name="Wang X.J."/>
            <person name="Zhu J.G."/>
            <person name="Ruan X.D."/>
            <person name="Zhao L."/>
            <person name="Wei J.T."/>
            <person name="Ye R.Z."/>
            <person name="Que T.C."/>
            <person name="Du C.H."/>
            <person name="Zhou Y.H."/>
            <person name="Cheng J.X."/>
            <person name="Dai P.F."/>
            <person name="Guo W.B."/>
            <person name="Han X.H."/>
            <person name="Huang E.J."/>
            <person name="Li L.F."/>
            <person name="Wei W."/>
            <person name="Gao Y.C."/>
            <person name="Liu J.Z."/>
            <person name="Shao H.Z."/>
            <person name="Wang X."/>
            <person name="Wang C.C."/>
            <person name="Yang T.C."/>
            <person name="Huo Q.B."/>
            <person name="Li W."/>
            <person name="Chen H.Y."/>
            <person name="Chen S.E."/>
            <person name="Zhou L.G."/>
            <person name="Ni X.B."/>
            <person name="Tian J.H."/>
            <person name="Sheng Y."/>
            <person name="Liu T."/>
            <person name="Pan Y.S."/>
            <person name="Xia L.Y."/>
            <person name="Li J."/>
            <person name="Zhao F."/>
            <person name="Cao W.C."/>
        </authorList>
    </citation>
    <scope>NUCLEOTIDE SEQUENCE [LARGE SCALE GENOMIC DNA]</scope>
    <source>
        <strain evidence="1">Iper-2018</strain>
    </source>
</reference>
<comment type="caution">
    <text evidence="1">The sequence shown here is derived from an EMBL/GenBank/DDBJ whole genome shotgun (WGS) entry which is preliminary data.</text>
</comment>
<evidence type="ECO:0000313" key="2">
    <source>
        <dbReference type="Proteomes" id="UP000805193"/>
    </source>
</evidence>
<dbReference type="EMBL" id="JABSTQ010010406">
    <property type="protein sequence ID" value="KAG0421202.1"/>
    <property type="molecule type" value="Genomic_DNA"/>
</dbReference>
<name>A0AC60PJV9_IXOPE</name>
<keyword evidence="2" id="KW-1185">Reference proteome</keyword>
<protein>
    <submittedName>
        <fullName evidence="1">Uncharacterized protein</fullName>
    </submittedName>
</protein>
<sequence>MISSGRSRDRIAARSGHDQARWAKVARAPSLQSCYKPVDLLWLHVAIRAGWIVVRSKTEDSHSTTQPRRKRVRVLGQKFLEPNTPFVSDGRAVLVRVQFRVIVEGGGLAIVGLDERPGQNMFAHAGPRNWSAVVKRWSHAQPQFGTSSRSNGTIQLKPSVLSQAFETATSLRERCQLLTLLPSTLTKNEVQKMIPQASMYLISKSRKLKENHGVWYEPDPYTRCKVSPENVSAALEYFTKDELQCSRQSPNKKDVISVMLNGEKTGNELSQHVYLAGEACSQCPKGTCCSSSSCPPARTSAANASPAAFTGLCRKATSASSLL</sequence>
<proteinExistence type="predicted"/>